<dbReference type="AlphaFoldDB" id="A0AAV9TX99"/>
<evidence type="ECO:0000313" key="2">
    <source>
        <dbReference type="EMBL" id="KAK6330458.1"/>
    </source>
</evidence>
<evidence type="ECO:0000256" key="1">
    <source>
        <dbReference type="SAM" id="MobiDB-lite"/>
    </source>
</evidence>
<sequence>MYKLYIHMQGKVDWKQNRYAHRHNGKSLGSEKSRYNVSRTPGGIPPLLNRRPAKTRHLIDATQHVTTTQQTRLTKIPTYICTFSTTNTLGRKSNAVKSPVV</sequence>
<protein>
    <submittedName>
        <fullName evidence="2">Uncharacterized protein</fullName>
    </submittedName>
</protein>
<proteinExistence type="predicted"/>
<keyword evidence="3" id="KW-1185">Reference proteome</keyword>
<gene>
    <name evidence="2" type="ORF">TWF696_003349</name>
</gene>
<comment type="caution">
    <text evidence="2">The sequence shown here is derived from an EMBL/GenBank/DDBJ whole genome shotgun (WGS) entry which is preliminary data.</text>
</comment>
<organism evidence="2 3">
    <name type="scientific">Orbilia brochopaga</name>
    <dbReference type="NCBI Taxonomy" id="3140254"/>
    <lineage>
        <taxon>Eukaryota</taxon>
        <taxon>Fungi</taxon>
        <taxon>Dikarya</taxon>
        <taxon>Ascomycota</taxon>
        <taxon>Pezizomycotina</taxon>
        <taxon>Orbiliomycetes</taxon>
        <taxon>Orbiliales</taxon>
        <taxon>Orbiliaceae</taxon>
        <taxon>Orbilia</taxon>
    </lineage>
</organism>
<name>A0AAV9TX99_9PEZI</name>
<dbReference type="Proteomes" id="UP001375240">
    <property type="component" value="Unassembled WGS sequence"/>
</dbReference>
<reference evidence="2 3" key="1">
    <citation type="submission" date="2019-10" db="EMBL/GenBank/DDBJ databases">
        <authorList>
            <person name="Palmer J.M."/>
        </authorList>
    </citation>
    <scope>NUCLEOTIDE SEQUENCE [LARGE SCALE GENOMIC DNA]</scope>
    <source>
        <strain evidence="2 3">TWF696</strain>
    </source>
</reference>
<dbReference type="EMBL" id="JAVHNQ010000017">
    <property type="protein sequence ID" value="KAK6330458.1"/>
    <property type="molecule type" value="Genomic_DNA"/>
</dbReference>
<feature type="region of interest" description="Disordered" evidence="1">
    <location>
        <begin position="23"/>
        <end position="50"/>
    </location>
</feature>
<evidence type="ECO:0000313" key="3">
    <source>
        <dbReference type="Proteomes" id="UP001375240"/>
    </source>
</evidence>
<accession>A0AAV9TX99</accession>